<feature type="transmembrane region" description="Helical" evidence="8">
    <location>
        <begin position="32"/>
        <end position="61"/>
    </location>
</feature>
<dbReference type="EMBL" id="QBKP01000006">
    <property type="protein sequence ID" value="PTX50017.1"/>
    <property type="molecule type" value="Genomic_DNA"/>
</dbReference>
<dbReference type="RefSeq" id="WP_108128946.1">
    <property type="nucleotide sequence ID" value="NZ_QBKP01000006.1"/>
</dbReference>
<dbReference type="PANTHER" id="PTHR30269:SF0">
    <property type="entry name" value="MEMBRANE TRANSPORTER PROTEIN YFCA-RELATED"/>
    <property type="match status" value="1"/>
</dbReference>
<keyword evidence="10" id="KW-1185">Reference proteome</keyword>
<name>A0A2T6B1R5_9RHOB</name>
<protein>
    <recommendedName>
        <fullName evidence="8">Probable membrane transporter protein</fullName>
    </recommendedName>
</protein>
<evidence type="ECO:0000256" key="6">
    <source>
        <dbReference type="ARBA" id="ARBA00022989"/>
    </source>
</evidence>
<evidence type="ECO:0000256" key="4">
    <source>
        <dbReference type="ARBA" id="ARBA00022475"/>
    </source>
</evidence>
<evidence type="ECO:0000256" key="7">
    <source>
        <dbReference type="ARBA" id="ARBA00023136"/>
    </source>
</evidence>
<comment type="subcellular location">
    <subcellularLocation>
        <location evidence="1 8">Cell membrane</location>
        <topology evidence="1 8">Multi-pass membrane protein</topology>
    </subcellularLocation>
</comment>
<dbReference type="Pfam" id="PF01925">
    <property type="entry name" value="TauE"/>
    <property type="match status" value="1"/>
</dbReference>
<dbReference type="GO" id="GO:0005886">
    <property type="term" value="C:plasma membrane"/>
    <property type="evidence" value="ECO:0007669"/>
    <property type="project" value="UniProtKB-SubCell"/>
</dbReference>
<evidence type="ECO:0000256" key="1">
    <source>
        <dbReference type="ARBA" id="ARBA00004651"/>
    </source>
</evidence>
<organism evidence="9 10">
    <name type="scientific">Gemmobacter caeni</name>
    <dbReference type="NCBI Taxonomy" id="589035"/>
    <lineage>
        <taxon>Bacteria</taxon>
        <taxon>Pseudomonadati</taxon>
        <taxon>Pseudomonadota</taxon>
        <taxon>Alphaproteobacteria</taxon>
        <taxon>Rhodobacterales</taxon>
        <taxon>Paracoccaceae</taxon>
        <taxon>Gemmobacter</taxon>
    </lineage>
</organism>
<gene>
    <name evidence="9" type="ORF">C8N34_106199</name>
</gene>
<evidence type="ECO:0000313" key="9">
    <source>
        <dbReference type="EMBL" id="PTX50017.1"/>
    </source>
</evidence>
<evidence type="ECO:0000256" key="2">
    <source>
        <dbReference type="ARBA" id="ARBA00009142"/>
    </source>
</evidence>
<keyword evidence="7 8" id="KW-0472">Membrane</keyword>
<feature type="transmembrane region" description="Helical" evidence="8">
    <location>
        <begin position="153"/>
        <end position="172"/>
    </location>
</feature>
<feature type="transmembrane region" description="Helical" evidence="8">
    <location>
        <begin position="73"/>
        <end position="92"/>
    </location>
</feature>
<evidence type="ECO:0000256" key="5">
    <source>
        <dbReference type="ARBA" id="ARBA00022692"/>
    </source>
</evidence>
<dbReference type="PANTHER" id="PTHR30269">
    <property type="entry name" value="TRANSMEMBRANE PROTEIN YFCA"/>
    <property type="match status" value="1"/>
</dbReference>
<comment type="similarity">
    <text evidence="2 8">Belongs to the 4-toluene sulfonate uptake permease (TSUP) (TC 2.A.102) family.</text>
</comment>
<evidence type="ECO:0000256" key="3">
    <source>
        <dbReference type="ARBA" id="ARBA00022448"/>
    </source>
</evidence>
<sequence length="248" mass="25191">MVEILVLAVTGFVAGVLNSVAGGGTFLTFPALVWAGLPSVAANATATFAALPGYLGGAWGFRHDIRSEGALKLWQIIALSLVGSVTGALLLLVTPSDVFDGLVPVLLLVATGLFAFGPRLLATLRARGMGATGPGLSAALVFVVAVYGGYFNGGLGILLLALFGLIGFTNLNTMNGLKVLLSGLMAVLSCAAFAIAGLIGWYEGLIMAAACTLGGWIGAGLARRMPVAVLRALIVVIGLGMAVVFFLR</sequence>
<reference evidence="9 10" key="1">
    <citation type="submission" date="2018-04" db="EMBL/GenBank/DDBJ databases">
        <title>Genomic Encyclopedia of Archaeal and Bacterial Type Strains, Phase II (KMG-II): from individual species to whole genera.</title>
        <authorList>
            <person name="Goeker M."/>
        </authorList>
    </citation>
    <scope>NUCLEOTIDE SEQUENCE [LARGE SCALE GENOMIC DNA]</scope>
    <source>
        <strain evidence="9 10">DSM 21823</strain>
    </source>
</reference>
<keyword evidence="5 8" id="KW-0812">Transmembrane</keyword>
<dbReference type="InterPro" id="IPR002781">
    <property type="entry name" value="TM_pro_TauE-like"/>
</dbReference>
<feature type="transmembrane region" description="Helical" evidence="8">
    <location>
        <begin position="229"/>
        <end position="247"/>
    </location>
</feature>
<dbReference type="OrthoDB" id="9807082at2"/>
<dbReference type="Proteomes" id="UP000244224">
    <property type="component" value="Unassembled WGS sequence"/>
</dbReference>
<keyword evidence="6 8" id="KW-1133">Transmembrane helix</keyword>
<feature type="transmembrane region" description="Helical" evidence="8">
    <location>
        <begin position="128"/>
        <end position="147"/>
    </location>
</feature>
<accession>A0A2T6B1R5</accession>
<comment type="caution">
    <text evidence="9">The sequence shown here is derived from an EMBL/GenBank/DDBJ whole genome shotgun (WGS) entry which is preliminary data.</text>
</comment>
<feature type="transmembrane region" description="Helical" evidence="8">
    <location>
        <begin position="179"/>
        <end position="199"/>
    </location>
</feature>
<dbReference type="InterPro" id="IPR052017">
    <property type="entry name" value="TSUP"/>
</dbReference>
<feature type="transmembrane region" description="Helical" evidence="8">
    <location>
        <begin position="205"/>
        <end position="222"/>
    </location>
</feature>
<evidence type="ECO:0000256" key="8">
    <source>
        <dbReference type="RuleBase" id="RU363041"/>
    </source>
</evidence>
<feature type="transmembrane region" description="Helical" evidence="8">
    <location>
        <begin position="98"/>
        <end position="116"/>
    </location>
</feature>
<keyword evidence="3" id="KW-0813">Transport</keyword>
<keyword evidence="4 8" id="KW-1003">Cell membrane</keyword>
<proteinExistence type="inferred from homology"/>
<evidence type="ECO:0000313" key="10">
    <source>
        <dbReference type="Proteomes" id="UP000244224"/>
    </source>
</evidence>
<dbReference type="AlphaFoldDB" id="A0A2T6B1R5"/>